<evidence type="ECO:0000313" key="1">
    <source>
        <dbReference type="EMBL" id="MPC78757.1"/>
    </source>
</evidence>
<keyword evidence="2" id="KW-1185">Reference proteome</keyword>
<gene>
    <name evidence="1" type="ORF">E2C01_073254</name>
</gene>
<dbReference type="AlphaFoldDB" id="A0A5B7IB78"/>
<evidence type="ECO:0000313" key="2">
    <source>
        <dbReference type="Proteomes" id="UP000324222"/>
    </source>
</evidence>
<name>A0A5B7IB78_PORTR</name>
<reference evidence="1 2" key="1">
    <citation type="submission" date="2019-05" db="EMBL/GenBank/DDBJ databases">
        <title>Another draft genome of Portunus trituberculatus and its Hox gene families provides insights of decapod evolution.</title>
        <authorList>
            <person name="Jeong J.-H."/>
            <person name="Song I."/>
            <person name="Kim S."/>
            <person name="Choi T."/>
            <person name="Kim D."/>
            <person name="Ryu S."/>
            <person name="Kim W."/>
        </authorList>
    </citation>
    <scope>NUCLEOTIDE SEQUENCE [LARGE SCALE GENOMIC DNA]</scope>
    <source>
        <tissue evidence="1">Muscle</tissue>
    </source>
</reference>
<dbReference type="Proteomes" id="UP000324222">
    <property type="component" value="Unassembled WGS sequence"/>
</dbReference>
<comment type="caution">
    <text evidence="1">The sequence shown here is derived from an EMBL/GenBank/DDBJ whole genome shotgun (WGS) entry which is preliminary data.</text>
</comment>
<accession>A0A5B7IB78</accession>
<proteinExistence type="predicted"/>
<sequence length="169" mass="18846">MQRGKASTRNILGKLYRTAPLPPVTPHLTLPLITVLETPKKTACAPPRPSTLTSVTATQRTSILHPYNTQDHECSKLLRISNPQPSATATQRIFIFPLYNAQDPEKSNFHALATLNPASLQHNASLYPPSITLKIQRKSNFRDPATLKPASFLQRFRLNTPNFRAPKSL</sequence>
<dbReference type="EMBL" id="VSRR010049289">
    <property type="protein sequence ID" value="MPC78757.1"/>
    <property type="molecule type" value="Genomic_DNA"/>
</dbReference>
<protein>
    <submittedName>
        <fullName evidence="1">Uncharacterized protein</fullName>
    </submittedName>
</protein>
<organism evidence="1 2">
    <name type="scientific">Portunus trituberculatus</name>
    <name type="common">Swimming crab</name>
    <name type="synonym">Neptunus trituberculatus</name>
    <dbReference type="NCBI Taxonomy" id="210409"/>
    <lineage>
        <taxon>Eukaryota</taxon>
        <taxon>Metazoa</taxon>
        <taxon>Ecdysozoa</taxon>
        <taxon>Arthropoda</taxon>
        <taxon>Crustacea</taxon>
        <taxon>Multicrustacea</taxon>
        <taxon>Malacostraca</taxon>
        <taxon>Eumalacostraca</taxon>
        <taxon>Eucarida</taxon>
        <taxon>Decapoda</taxon>
        <taxon>Pleocyemata</taxon>
        <taxon>Brachyura</taxon>
        <taxon>Eubrachyura</taxon>
        <taxon>Portunoidea</taxon>
        <taxon>Portunidae</taxon>
        <taxon>Portuninae</taxon>
        <taxon>Portunus</taxon>
    </lineage>
</organism>